<dbReference type="Pfam" id="PF10601">
    <property type="entry name" value="zf-LITAF-like"/>
    <property type="match status" value="1"/>
</dbReference>
<evidence type="ECO:0000256" key="5">
    <source>
        <dbReference type="ARBA" id="ARBA00022723"/>
    </source>
</evidence>
<evidence type="ECO:0000256" key="3">
    <source>
        <dbReference type="ARBA" id="ARBA00004630"/>
    </source>
</evidence>
<keyword evidence="9" id="KW-1133">Transmembrane helix</keyword>
<feature type="transmembrane region" description="Helical" evidence="9">
    <location>
        <begin position="115"/>
        <end position="135"/>
    </location>
</feature>
<evidence type="ECO:0000256" key="1">
    <source>
        <dbReference type="ARBA" id="ARBA00004414"/>
    </source>
</evidence>
<reference evidence="11" key="1">
    <citation type="journal article" date="2021" name="Mol. Ecol. Resour.">
        <title>Phylogenomic analyses of the genus Drosophila reveals genomic signals of climate adaptation.</title>
        <authorList>
            <person name="Li F."/>
            <person name="Rane R.V."/>
            <person name="Luria V."/>
            <person name="Xiong Z."/>
            <person name="Chen J."/>
            <person name="Li Z."/>
            <person name="Catullo R.A."/>
            <person name="Griffin P.C."/>
            <person name="Schiffer M."/>
            <person name="Pearce S."/>
            <person name="Lee S.F."/>
            <person name="McElroy K."/>
            <person name="Stocker A."/>
            <person name="Shirriffs J."/>
            <person name="Cockerell F."/>
            <person name="Coppin C."/>
            <person name="Sgro C.M."/>
            <person name="Karger A."/>
            <person name="Cain J.W."/>
            <person name="Weber J.A."/>
            <person name="Santpere G."/>
            <person name="Kirschner M.W."/>
            <person name="Hoffmann A.A."/>
            <person name="Oakeshott J.G."/>
            <person name="Zhang G."/>
        </authorList>
    </citation>
    <scope>NUCLEOTIDE SEQUENCE</scope>
    <source>
        <strain evidence="11">BGI-SZ-2011g</strain>
    </source>
</reference>
<comment type="subcellular location">
    <subcellularLocation>
        <location evidence="2">Endosome membrane</location>
        <topology evidence="2">Peripheral membrane protein</topology>
    </subcellularLocation>
    <subcellularLocation>
        <location evidence="1">Late endosome membrane</location>
    </subcellularLocation>
    <subcellularLocation>
        <location evidence="3">Lysosome membrane</location>
        <topology evidence="3">Peripheral membrane protein</topology>
        <orientation evidence="3">Cytoplasmic side</orientation>
    </subcellularLocation>
</comment>
<dbReference type="GO" id="GO:0031902">
    <property type="term" value="C:late endosome membrane"/>
    <property type="evidence" value="ECO:0007669"/>
    <property type="project" value="UniProtKB-SubCell"/>
</dbReference>
<keyword evidence="5" id="KW-0479">Metal-binding</keyword>
<dbReference type="PANTHER" id="PTHR23292:SF14">
    <property type="entry name" value="FI16615P1-RELATED"/>
    <property type="match status" value="1"/>
</dbReference>
<dbReference type="Proteomes" id="UP001200034">
    <property type="component" value="Unassembled WGS sequence"/>
</dbReference>
<dbReference type="GO" id="GO:0008270">
    <property type="term" value="F:zinc ion binding"/>
    <property type="evidence" value="ECO:0007669"/>
    <property type="project" value="TreeGrafter"/>
</dbReference>
<evidence type="ECO:0000256" key="4">
    <source>
        <dbReference type="ARBA" id="ARBA00005975"/>
    </source>
</evidence>
<proteinExistence type="inferred from homology"/>
<evidence type="ECO:0000256" key="8">
    <source>
        <dbReference type="SAM" id="MobiDB-lite"/>
    </source>
</evidence>
<protein>
    <recommendedName>
        <fullName evidence="10">LITAF domain-containing protein</fullName>
    </recommendedName>
</protein>
<gene>
    <name evidence="11" type="ORF">KR093_003023</name>
</gene>
<accession>A0AAD4JZ83</accession>
<sequence length="163" mass="17420">MDQKRAMLYPQVDFNTPPSAPLPTPAVGQSAGPIEAPPSYDVAIAAQHAPEPPAPVIVVNAQPLPQQQQEIHHLEPTIVPAAPSNLGPNPCRVLCPACGAQKTTRMTHTANARTHLAAALICLVGWCVCACFVPYCMNSCRTGNHYCRKCNTFLGVYNPKGVK</sequence>
<dbReference type="InterPro" id="IPR037519">
    <property type="entry name" value="LITAF_fam"/>
</dbReference>
<dbReference type="PANTHER" id="PTHR23292">
    <property type="entry name" value="LIPOPOLYSACCHARIDE-INDUCED TUMOR NECROSIS FACTOR-ALPHA FACTOR"/>
    <property type="match status" value="1"/>
</dbReference>
<keyword evidence="12" id="KW-1185">Reference proteome</keyword>
<comment type="caution">
    <text evidence="11">The sequence shown here is derived from an EMBL/GenBank/DDBJ whole genome shotgun (WGS) entry which is preliminary data.</text>
</comment>
<feature type="region of interest" description="Disordered" evidence="8">
    <location>
        <begin position="1"/>
        <end position="32"/>
    </location>
</feature>
<name>A0AAD4JZ83_9MUSC</name>
<evidence type="ECO:0000256" key="7">
    <source>
        <dbReference type="ARBA" id="ARBA00023136"/>
    </source>
</evidence>
<dbReference type="InterPro" id="IPR006629">
    <property type="entry name" value="LITAF"/>
</dbReference>
<keyword evidence="6" id="KW-0862">Zinc</keyword>
<comment type="similarity">
    <text evidence="4">Belongs to the CDIP1/LITAF family.</text>
</comment>
<evidence type="ECO:0000256" key="6">
    <source>
        <dbReference type="ARBA" id="ARBA00022833"/>
    </source>
</evidence>
<dbReference type="GO" id="GO:0005765">
    <property type="term" value="C:lysosomal membrane"/>
    <property type="evidence" value="ECO:0007669"/>
    <property type="project" value="UniProtKB-SubCell"/>
</dbReference>
<dbReference type="SMART" id="SM00714">
    <property type="entry name" value="LITAF"/>
    <property type="match status" value="1"/>
</dbReference>
<dbReference type="AlphaFoldDB" id="A0AAD4JZ83"/>
<feature type="domain" description="LITAF" evidence="10">
    <location>
        <begin position="75"/>
        <end position="159"/>
    </location>
</feature>
<keyword evidence="7 9" id="KW-0472">Membrane</keyword>
<dbReference type="PROSITE" id="PS51837">
    <property type="entry name" value="LITAF"/>
    <property type="match status" value="1"/>
</dbReference>
<evidence type="ECO:0000313" key="12">
    <source>
        <dbReference type="Proteomes" id="UP001200034"/>
    </source>
</evidence>
<evidence type="ECO:0000313" key="11">
    <source>
        <dbReference type="EMBL" id="KAH8370307.1"/>
    </source>
</evidence>
<keyword evidence="9" id="KW-0812">Transmembrane</keyword>
<evidence type="ECO:0000256" key="2">
    <source>
        <dbReference type="ARBA" id="ARBA00004481"/>
    </source>
</evidence>
<dbReference type="EMBL" id="JAJJHW010002585">
    <property type="protein sequence ID" value="KAH8370307.1"/>
    <property type="molecule type" value="Genomic_DNA"/>
</dbReference>
<evidence type="ECO:0000259" key="10">
    <source>
        <dbReference type="PROSITE" id="PS51837"/>
    </source>
</evidence>
<evidence type="ECO:0000256" key="9">
    <source>
        <dbReference type="SAM" id="Phobius"/>
    </source>
</evidence>
<organism evidence="11 12">
    <name type="scientific">Drosophila rubida</name>
    <dbReference type="NCBI Taxonomy" id="30044"/>
    <lineage>
        <taxon>Eukaryota</taxon>
        <taxon>Metazoa</taxon>
        <taxon>Ecdysozoa</taxon>
        <taxon>Arthropoda</taxon>
        <taxon>Hexapoda</taxon>
        <taxon>Insecta</taxon>
        <taxon>Pterygota</taxon>
        <taxon>Neoptera</taxon>
        <taxon>Endopterygota</taxon>
        <taxon>Diptera</taxon>
        <taxon>Brachycera</taxon>
        <taxon>Muscomorpha</taxon>
        <taxon>Ephydroidea</taxon>
        <taxon>Drosophilidae</taxon>
        <taxon>Drosophila</taxon>
    </lineage>
</organism>